<name>A0A379DBZ6_9FIRM</name>
<sequence>MNRYIIITIFILLIFLEGYIANSSLDLRRRIYTNKKSFYKYLKDEGKDSMSSLEIPIEEDIYLLDLMIENKKKDAIKFLMEEHNLSKKDALDYIYNL</sequence>
<evidence type="ECO:0000313" key="2">
    <source>
        <dbReference type="Proteomes" id="UP000254777"/>
    </source>
</evidence>
<dbReference type="RefSeq" id="WP_115312043.1">
    <property type="nucleotide sequence ID" value="NZ_UGTH01000001.1"/>
</dbReference>
<proteinExistence type="predicted"/>
<dbReference type="EMBL" id="UGTH01000001">
    <property type="protein sequence ID" value="SUB75075.1"/>
    <property type="molecule type" value="Genomic_DNA"/>
</dbReference>
<reference evidence="1 2" key="1">
    <citation type="submission" date="2018-06" db="EMBL/GenBank/DDBJ databases">
        <authorList>
            <consortium name="Pathogen Informatics"/>
            <person name="Doyle S."/>
        </authorList>
    </citation>
    <scope>NUCLEOTIDE SEQUENCE [LARGE SCALE GENOMIC DNA]</scope>
    <source>
        <strain evidence="1 2">NCTC11088</strain>
    </source>
</reference>
<evidence type="ECO:0000313" key="1">
    <source>
        <dbReference type="EMBL" id="SUB75075.1"/>
    </source>
</evidence>
<protein>
    <submittedName>
        <fullName evidence="1">Uncharacterized protein</fullName>
    </submittedName>
</protein>
<organism evidence="1 2">
    <name type="scientific">Peptoniphilus indolicus</name>
    <dbReference type="NCBI Taxonomy" id="33030"/>
    <lineage>
        <taxon>Bacteria</taxon>
        <taxon>Bacillati</taxon>
        <taxon>Bacillota</taxon>
        <taxon>Tissierellia</taxon>
        <taxon>Tissierellales</taxon>
        <taxon>Peptoniphilaceae</taxon>
        <taxon>Peptoniphilus</taxon>
    </lineage>
</organism>
<dbReference type="Proteomes" id="UP000254777">
    <property type="component" value="Unassembled WGS sequence"/>
</dbReference>
<gene>
    <name evidence="1" type="ORF">NCTC11088_00838</name>
</gene>
<accession>A0A379DBZ6</accession>
<dbReference type="AlphaFoldDB" id="A0A379DBZ6"/>